<dbReference type="Proteomes" id="UP000272481">
    <property type="component" value="Unassembled WGS sequence"/>
</dbReference>
<protein>
    <recommendedName>
        <fullName evidence="3">YolD-like protein</fullName>
    </recommendedName>
</protein>
<dbReference type="EMBL" id="RWGW01000007">
    <property type="protein sequence ID" value="RSK34332.1"/>
    <property type="molecule type" value="Genomic_DNA"/>
</dbReference>
<accession>A0ABX9ZE53</accession>
<evidence type="ECO:0000313" key="2">
    <source>
        <dbReference type="Proteomes" id="UP000272481"/>
    </source>
</evidence>
<dbReference type="RefSeq" id="WP_125903692.1">
    <property type="nucleotide sequence ID" value="NZ_RWGW01000007.1"/>
</dbReference>
<proteinExistence type="predicted"/>
<evidence type="ECO:0000313" key="1">
    <source>
        <dbReference type="EMBL" id="RSK34332.1"/>
    </source>
</evidence>
<reference evidence="1 2" key="1">
    <citation type="submission" date="2018-12" db="EMBL/GenBank/DDBJ databases">
        <title>Comparitive functional genomics of dry heat resistant strains isolated from the viking spacecraft.</title>
        <authorList>
            <person name="Seuylemezian A."/>
            <person name="Vaishampayan P."/>
        </authorList>
    </citation>
    <scope>NUCLEOTIDE SEQUENCE [LARGE SCALE GENOMIC DNA]</scope>
    <source>
        <strain evidence="1 2">M6-11</strain>
    </source>
</reference>
<keyword evidence="2" id="KW-1185">Reference proteome</keyword>
<dbReference type="SUPFAM" id="SSF160631">
    <property type="entry name" value="SMI1/KNR4-like"/>
    <property type="match status" value="1"/>
</dbReference>
<organism evidence="1 2">
    <name type="scientific">Bhargavaea beijingensis</name>
    <dbReference type="NCBI Taxonomy" id="426756"/>
    <lineage>
        <taxon>Bacteria</taxon>
        <taxon>Bacillati</taxon>
        <taxon>Bacillota</taxon>
        <taxon>Bacilli</taxon>
        <taxon>Bacillales</taxon>
        <taxon>Caryophanaceae</taxon>
        <taxon>Bhargavaea</taxon>
    </lineage>
</organism>
<gene>
    <name evidence="1" type="ORF">EJA12_05210</name>
</gene>
<name>A0ABX9ZE53_9BACL</name>
<sequence>MKKQMEIVNRRIQHSGRLPEPPAFGLLIDKFIKWASEKTRNQAFINDYIDLMKINNGLQYNGLLIYNINQDDQSNSVYAANRIWWELEWNRRYIFLADSSISGIVLT</sequence>
<evidence type="ECO:0008006" key="3">
    <source>
        <dbReference type="Google" id="ProtNLM"/>
    </source>
</evidence>
<dbReference type="NCBIfam" id="NF038335">
    <property type="entry name" value="YPO0640_fam"/>
    <property type="match status" value="1"/>
</dbReference>
<comment type="caution">
    <text evidence="1">The sequence shown here is derived from an EMBL/GenBank/DDBJ whole genome shotgun (WGS) entry which is preliminary data.</text>
</comment>
<dbReference type="InterPro" id="IPR037883">
    <property type="entry name" value="Knr4/Smi1-like_sf"/>
</dbReference>